<dbReference type="PANTHER" id="PTHR34853:SF1">
    <property type="entry name" value="LIPASE 5"/>
    <property type="match status" value="1"/>
</dbReference>
<dbReference type="AlphaFoldDB" id="A0A7X6L6K5"/>
<accession>A0A7X6L6K5</accession>
<dbReference type="Gene3D" id="1.10.260.130">
    <property type="match status" value="1"/>
</dbReference>
<dbReference type="SUPFAM" id="SSF53474">
    <property type="entry name" value="alpha/beta-Hydrolases"/>
    <property type="match status" value="1"/>
</dbReference>
<feature type="compositionally biased region" description="Basic residues" evidence="1">
    <location>
        <begin position="1"/>
        <end position="13"/>
    </location>
</feature>
<dbReference type="RefSeq" id="WP_062969330.1">
    <property type="nucleotide sequence ID" value="NZ_JAAXOS010000010.1"/>
</dbReference>
<dbReference type="EMBL" id="JAAXOS010000010">
    <property type="protein sequence ID" value="NKY28806.1"/>
    <property type="molecule type" value="Genomic_DNA"/>
</dbReference>
<evidence type="ECO:0000256" key="1">
    <source>
        <dbReference type="SAM" id="MobiDB-lite"/>
    </source>
</evidence>
<name>A0A7X6L6K5_9NOCA</name>
<dbReference type="GO" id="GO:0016042">
    <property type="term" value="P:lipid catabolic process"/>
    <property type="evidence" value="ECO:0007669"/>
    <property type="project" value="InterPro"/>
</dbReference>
<protein>
    <submittedName>
        <fullName evidence="2">Lipase</fullName>
    </submittedName>
</protein>
<sequence>MRRRSNIGGRRKAEHNPLLPAQDPFYRPPADLAAHRPGAIVRSRPVEVALFAAVPQQVSAWQLLYRSSDLHGRAEAAVTTVLLPAGAVPDPDRPLLAFQSAIDAVTERCDPSYVLQRGARARGSITQAEWLLVAGALRRGWAVSIADHGGRAGNFGAPREPGYRALDGVRAALQFGPLHLRTDTMVGVWGYSGGGMASSWLVEMAPTYAPELDIVGAVLGSPVGDPGQVFIRLNGGRYAGFPAIVIAALRPLYPILDRVIEANLTPEGHRLLDRARRLPPITALLRLANQKFDDYLHKSLEQIMAEPEMQGMLDDLRLGGSAPRCPLLVVQPVRDKIVHIEGIDAQVDSYRRAGVHVTYLRDRCSDHFTLLPLSTPISLQWLADRFAGKQLPPAGTRTVRSVATMAPGVRGLLVMAGTALRAAFGRPLTAGRRPPGHTDRTIAA</sequence>
<evidence type="ECO:0000313" key="3">
    <source>
        <dbReference type="Proteomes" id="UP000540698"/>
    </source>
</evidence>
<keyword evidence="3" id="KW-1185">Reference proteome</keyword>
<dbReference type="Proteomes" id="UP000540698">
    <property type="component" value="Unassembled WGS sequence"/>
</dbReference>
<dbReference type="PIRSF" id="PIRSF029171">
    <property type="entry name" value="Esterase_LipA"/>
    <property type="match status" value="1"/>
</dbReference>
<gene>
    <name evidence="2" type="ORF">HGB38_21680</name>
</gene>
<dbReference type="InterPro" id="IPR029058">
    <property type="entry name" value="AB_hydrolase_fold"/>
</dbReference>
<organism evidence="2 3">
    <name type="scientific">Nocardia gamkensis</name>
    <dbReference type="NCBI Taxonomy" id="352869"/>
    <lineage>
        <taxon>Bacteria</taxon>
        <taxon>Bacillati</taxon>
        <taxon>Actinomycetota</taxon>
        <taxon>Actinomycetes</taxon>
        <taxon>Mycobacteriales</taxon>
        <taxon>Nocardiaceae</taxon>
        <taxon>Nocardia</taxon>
    </lineage>
</organism>
<dbReference type="Pfam" id="PF03583">
    <property type="entry name" value="LIP"/>
    <property type="match status" value="1"/>
</dbReference>
<dbReference type="InterPro" id="IPR005152">
    <property type="entry name" value="Lipase_secreted"/>
</dbReference>
<dbReference type="Gene3D" id="3.40.50.1820">
    <property type="entry name" value="alpha/beta hydrolase"/>
    <property type="match status" value="1"/>
</dbReference>
<feature type="region of interest" description="Disordered" evidence="1">
    <location>
        <begin position="1"/>
        <end position="27"/>
    </location>
</feature>
<comment type="caution">
    <text evidence="2">The sequence shown here is derived from an EMBL/GenBank/DDBJ whole genome shotgun (WGS) entry which is preliminary data.</text>
</comment>
<dbReference type="PANTHER" id="PTHR34853">
    <property type="match status" value="1"/>
</dbReference>
<proteinExistence type="predicted"/>
<evidence type="ECO:0000313" key="2">
    <source>
        <dbReference type="EMBL" id="NKY28806.1"/>
    </source>
</evidence>
<dbReference type="GO" id="GO:0004806">
    <property type="term" value="F:triacylglycerol lipase activity"/>
    <property type="evidence" value="ECO:0007669"/>
    <property type="project" value="InterPro"/>
</dbReference>
<reference evidence="2 3" key="1">
    <citation type="submission" date="2020-04" db="EMBL/GenBank/DDBJ databases">
        <title>MicrobeNet Type strains.</title>
        <authorList>
            <person name="Nicholson A.C."/>
        </authorList>
    </citation>
    <scope>NUCLEOTIDE SEQUENCE [LARGE SCALE GENOMIC DNA]</scope>
    <source>
        <strain evidence="2 3">DSM 44956</strain>
    </source>
</reference>